<dbReference type="InterPro" id="IPR036864">
    <property type="entry name" value="Zn2-C6_fun-type_DNA-bd_sf"/>
</dbReference>
<keyword evidence="3" id="KW-0285">Flavoprotein</keyword>
<evidence type="ECO:0000256" key="6">
    <source>
        <dbReference type="ARBA" id="ARBA00022857"/>
    </source>
</evidence>
<feature type="region of interest" description="Disordered" evidence="10">
    <location>
        <begin position="554"/>
        <end position="574"/>
    </location>
</feature>
<evidence type="ECO:0000256" key="2">
    <source>
        <dbReference type="ARBA" id="ARBA00010139"/>
    </source>
</evidence>
<dbReference type="Pfam" id="PF00743">
    <property type="entry name" value="FMO-like"/>
    <property type="match status" value="1"/>
</dbReference>
<keyword evidence="14" id="KW-1185">Reference proteome</keyword>
<feature type="non-terminal residue" evidence="13">
    <location>
        <position position="1073"/>
    </location>
</feature>
<dbReference type="Proteomes" id="UP000481288">
    <property type="component" value="Unassembled WGS sequence"/>
</dbReference>
<feature type="compositionally biased region" description="Basic and acidic residues" evidence="10">
    <location>
        <begin position="554"/>
        <end position="563"/>
    </location>
</feature>
<evidence type="ECO:0000313" key="13">
    <source>
        <dbReference type="EMBL" id="TVY50436.1"/>
    </source>
</evidence>
<evidence type="ECO:0000259" key="11">
    <source>
        <dbReference type="Pfam" id="PF00172"/>
    </source>
</evidence>
<evidence type="ECO:0000256" key="1">
    <source>
        <dbReference type="ARBA" id="ARBA00001974"/>
    </source>
</evidence>
<dbReference type="GO" id="GO:0006351">
    <property type="term" value="P:DNA-templated transcription"/>
    <property type="evidence" value="ECO:0007669"/>
    <property type="project" value="InterPro"/>
</dbReference>
<dbReference type="EMBL" id="QGMG01001141">
    <property type="protein sequence ID" value="TVY50436.1"/>
    <property type="molecule type" value="Genomic_DNA"/>
</dbReference>
<keyword evidence="6" id="KW-0521">NADP</keyword>
<dbReference type="InterPro" id="IPR050775">
    <property type="entry name" value="FAD-binding_Monooxygenases"/>
</dbReference>
<dbReference type="CDD" id="cd00067">
    <property type="entry name" value="GAL4"/>
    <property type="match status" value="1"/>
</dbReference>
<keyword evidence="5" id="KW-0274">FAD</keyword>
<dbReference type="InterPro" id="IPR001138">
    <property type="entry name" value="Zn2Cys6_DnaBD"/>
</dbReference>
<gene>
    <name evidence="13" type="ORF">LCER1_G007442</name>
</gene>
<dbReference type="GO" id="GO:0004499">
    <property type="term" value="F:N,N-dimethylaniline monooxygenase activity"/>
    <property type="evidence" value="ECO:0007669"/>
    <property type="project" value="InterPro"/>
</dbReference>
<keyword evidence="7" id="KW-0560">Oxidoreductase</keyword>
<dbReference type="Gene3D" id="3.50.50.60">
    <property type="entry name" value="FAD/NAD(P)-binding domain"/>
    <property type="match status" value="2"/>
</dbReference>
<dbReference type="GO" id="GO:0000981">
    <property type="term" value="F:DNA-binding transcription factor activity, RNA polymerase II-specific"/>
    <property type="evidence" value="ECO:0007669"/>
    <property type="project" value="InterPro"/>
</dbReference>
<dbReference type="GO" id="GO:0008270">
    <property type="term" value="F:zinc ion binding"/>
    <property type="evidence" value="ECO:0007669"/>
    <property type="project" value="InterPro"/>
</dbReference>
<dbReference type="SUPFAM" id="SSF57701">
    <property type="entry name" value="Zn2/Cys6 DNA-binding domain"/>
    <property type="match status" value="1"/>
</dbReference>
<evidence type="ECO:0000313" key="14">
    <source>
        <dbReference type="Proteomes" id="UP000481288"/>
    </source>
</evidence>
<dbReference type="CDD" id="cd12148">
    <property type="entry name" value="fungal_TF_MHR"/>
    <property type="match status" value="1"/>
</dbReference>
<keyword evidence="9" id="KW-0539">Nucleus</keyword>
<dbReference type="InterPro" id="IPR020946">
    <property type="entry name" value="Flavin_mOase-like"/>
</dbReference>
<evidence type="ECO:0000256" key="9">
    <source>
        <dbReference type="ARBA" id="ARBA00023242"/>
    </source>
</evidence>
<evidence type="ECO:0000256" key="3">
    <source>
        <dbReference type="ARBA" id="ARBA00022630"/>
    </source>
</evidence>
<dbReference type="AlphaFoldDB" id="A0A7D8YPD0"/>
<reference evidence="13 14" key="1">
    <citation type="submission" date="2018-05" db="EMBL/GenBank/DDBJ databases">
        <title>Whole genome sequencing for identification of molecular markers to develop diagnostic detection tools for the regulated plant pathogen Lachnellula willkommii.</title>
        <authorList>
            <person name="Giroux E."/>
            <person name="Bilodeau G."/>
        </authorList>
    </citation>
    <scope>NUCLEOTIDE SEQUENCE [LARGE SCALE GENOMIC DNA]</scope>
    <source>
        <strain evidence="13 14">CBS 625.97</strain>
    </source>
</reference>
<dbReference type="PANTHER" id="PTHR43098:SF3">
    <property type="entry name" value="L-ORNITHINE N(5)-MONOOXYGENASE-RELATED"/>
    <property type="match status" value="1"/>
</dbReference>
<sequence>MASQDPQYDVIVVGAGFGGCYILNELRKEGFKTLLLEEAPDLGGVWYWNMYNGARTDTRVPLYEFSDEAIWSDWNWTEKYPAVEEIQRYFKHVDSKLHLKKDIKFNSRVEKLHYDEQKGVWNVSSKSDTFETRFVVLATGFAAKPLIPDIKGLETFKTQAHTSKWPREGFNFQGKRVGVIGTGASGIQVIQEIAGDVKDLVVFQRSPTYALPMRQEKIDAAKKQQSKEVYAHRNTTFPGLEDEFNPQSALEVSDEERERFYEDLWAKGGAGFWLFTYRDTITSTVASEYAYRFWRNKVVQRIENPAAVEILAPEKAPYYFGTKRATLEQSYYEVYNRDNVSLVDINSNAIAEVTPEGVRVANGTFYPLDVLVLATGFDAVTGGILAIDIKGKDGLSLTQKWEGGVQTHLGFATSGFPNLIFHYGPQAPTSFCNGPTCAELQGGWIVSALKHVRDQKRTSLEATRQAETDWAKQVQFIGDQTLLPQTKSEYMGTNIPGKKKEMLNYLGGLPLYTQQINASLTEGLSGRKSKCDKKHPQCGTCARLSQQCVFPIDRLKPGPKEGPTRSQALPSTDRDWISEQAESLDELFGAESSGNHLPTNNNTQPFRHLHDFEITPSQYLAPPPGQLESAGDYWDTTTTYMGSPSSWSSQMFFPLAFHESSNCRAAGLNALVHPVHENLRTLKIGRTETANLRTPNFDRLFHQISIEMKISSATLLHLIDLYLSHVMVLSLFHKPSFKDKLNSIQQPLHLKALLASVCSYAARIEQQRWPPDHRASRWHEYYGASGPGDEDPPDPQKLHTLAIRLFADAMRDYEEETPPLCLLQACIINTSYSMTHGVYGKACRSLGLCIQLAYESNLHVIDFELYPDGLGQKPPDLSQWSQDEEARRAWWAIWEMDSYSSSIRRCPGSLRTSEVQTLLPVSDEMWFQNRHQNSVFLSSDIFNLINAMQETGNESPLGWLIIAITLMRDAQSQSNYKGALWLVNKDKYFAFIKGNSEKALDATQTTQTPIDVMNLTKKLQGLKTALPESLQLNGPLTFTSAQPTSMRHTRQQHSAIYNIAMMIEMARYMAHHF</sequence>
<dbReference type="GO" id="GO:0003677">
    <property type="term" value="F:DNA binding"/>
    <property type="evidence" value="ECO:0007669"/>
    <property type="project" value="InterPro"/>
</dbReference>
<protein>
    <submittedName>
        <fullName evidence="13">Baeyer-Villiger monooxygenase</fullName>
    </submittedName>
</protein>
<dbReference type="Pfam" id="PF00172">
    <property type="entry name" value="Zn_clus"/>
    <property type="match status" value="1"/>
</dbReference>
<evidence type="ECO:0000256" key="4">
    <source>
        <dbReference type="ARBA" id="ARBA00022723"/>
    </source>
</evidence>
<evidence type="ECO:0000256" key="5">
    <source>
        <dbReference type="ARBA" id="ARBA00022827"/>
    </source>
</evidence>
<evidence type="ECO:0000256" key="8">
    <source>
        <dbReference type="ARBA" id="ARBA00023033"/>
    </source>
</evidence>
<comment type="similarity">
    <text evidence="2">Belongs to the FAD-binding monooxygenase family.</text>
</comment>
<dbReference type="Pfam" id="PF04082">
    <property type="entry name" value="Fungal_trans"/>
    <property type="match status" value="1"/>
</dbReference>
<dbReference type="OrthoDB" id="66881at2759"/>
<dbReference type="InterPro" id="IPR007219">
    <property type="entry name" value="XnlR_reg_dom"/>
</dbReference>
<dbReference type="GO" id="GO:0050661">
    <property type="term" value="F:NADP binding"/>
    <property type="evidence" value="ECO:0007669"/>
    <property type="project" value="InterPro"/>
</dbReference>
<accession>A0A7D8YPD0</accession>
<feature type="domain" description="Zn(2)-C6 fungal-type" evidence="11">
    <location>
        <begin position="527"/>
        <end position="554"/>
    </location>
</feature>
<dbReference type="SUPFAM" id="SSF51905">
    <property type="entry name" value="FAD/NAD(P)-binding domain"/>
    <property type="match status" value="2"/>
</dbReference>
<keyword evidence="8 13" id="KW-0503">Monooxygenase</keyword>
<dbReference type="PANTHER" id="PTHR43098">
    <property type="entry name" value="L-ORNITHINE N(5)-MONOOXYGENASE-RELATED"/>
    <property type="match status" value="1"/>
</dbReference>
<comment type="caution">
    <text evidence="13">The sequence shown here is derived from an EMBL/GenBank/DDBJ whole genome shotgun (WGS) entry which is preliminary data.</text>
</comment>
<evidence type="ECO:0000256" key="7">
    <source>
        <dbReference type="ARBA" id="ARBA00023002"/>
    </source>
</evidence>
<keyword evidence="4" id="KW-0479">Metal-binding</keyword>
<name>A0A7D8YPD0_9HELO</name>
<evidence type="ECO:0000256" key="10">
    <source>
        <dbReference type="SAM" id="MobiDB-lite"/>
    </source>
</evidence>
<dbReference type="GO" id="GO:0050660">
    <property type="term" value="F:flavin adenine dinucleotide binding"/>
    <property type="evidence" value="ECO:0007669"/>
    <property type="project" value="InterPro"/>
</dbReference>
<feature type="domain" description="Xylanolytic transcriptional activator regulatory" evidence="12">
    <location>
        <begin position="720"/>
        <end position="931"/>
    </location>
</feature>
<evidence type="ECO:0000259" key="12">
    <source>
        <dbReference type="Pfam" id="PF04082"/>
    </source>
</evidence>
<dbReference type="Gene3D" id="4.10.240.10">
    <property type="entry name" value="Zn(2)-C6 fungal-type DNA-binding domain"/>
    <property type="match status" value="1"/>
</dbReference>
<comment type="cofactor">
    <cofactor evidence="1">
        <name>FAD</name>
        <dbReference type="ChEBI" id="CHEBI:57692"/>
    </cofactor>
</comment>
<organism evidence="13 14">
    <name type="scientific">Lachnellula cervina</name>
    <dbReference type="NCBI Taxonomy" id="1316786"/>
    <lineage>
        <taxon>Eukaryota</taxon>
        <taxon>Fungi</taxon>
        <taxon>Dikarya</taxon>
        <taxon>Ascomycota</taxon>
        <taxon>Pezizomycotina</taxon>
        <taxon>Leotiomycetes</taxon>
        <taxon>Helotiales</taxon>
        <taxon>Lachnaceae</taxon>
        <taxon>Lachnellula</taxon>
    </lineage>
</organism>
<proteinExistence type="inferred from homology"/>
<dbReference type="InterPro" id="IPR036188">
    <property type="entry name" value="FAD/NAD-bd_sf"/>
</dbReference>